<feature type="region of interest" description="Disordered" evidence="2">
    <location>
        <begin position="384"/>
        <end position="405"/>
    </location>
</feature>
<dbReference type="PANTHER" id="PTHR19303">
    <property type="entry name" value="TRANSPOSON"/>
    <property type="match status" value="1"/>
</dbReference>
<sequence>MAPERRASRSQETRQLNDAFSLFNEGGGIRYSASETGLVHTTFRRRVLNLPTRREASERRQKLTKYEEDFIVAWILDEEAAGRAPSKKYTAGFAERVLQSRSPSETLGRNWIEGFIRRHKDIRTKVGRAVHPDRVKTVRADGIPAFYRSLQAVRARKNIQPANEANMDEVGVQEGQSDNSTVLGTSRTNRVYRKTGQSTSWVTILESITALGRRLTPAVIFTGQTVQAQWFNPKITPWKYTSTSSGWSNTQIAERWLDEIYLPETAPADPDQWRLLILDGHRTHISEKFMWTAYTSKVYLLYLPAHTSDKLQPCDVGPFRPLKLYYTTETRQLMTQYATAPIYKRWFLDCYQRASEKAFSRHNVESGWKNTGIYPFQPDLVMEDESRLPHPPKPAEKEPDSEENTDMVFTTPRKSADLQELVRLAQQQNNVQFDRAARVLFQKAGRAIDRNTTRIAELEYKMEVIQRRLDAERPDVRTTVQTNPNQVFSDLPNIKRAQQKQDEAVQLWERKTGTSSRKTALEVKNTNFQDMCIEFQL</sequence>
<evidence type="ECO:0000256" key="2">
    <source>
        <dbReference type="SAM" id="MobiDB-lite"/>
    </source>
</evidence>
<dbReference type="SMART" id="SM00674">
    <property type="entry name" value="CENPB"/>
    <property type="match status" value="1"/>
</dbReference>
<dbReference type="PROSITE" id="PS51253">
    <property type="entry name" value="HTH_CENPB"/>
    <property type="match status" value="1"/>
</dbReference>
<feature type="domain" description="HTH CENPB-type" evidence="3">
    <location>
        <begin position="55"/>
        <end position="125"/>
    </location>
</feature>
<dbReference type="InterPro" id="IPR004875">
    <property type="entry name" value="DDE_SF_endonuclease_dom"/>
</dbReference>
<comment type="caution">
    <text evidence="4">The sequence shown here is derived from an EMBL/GenBank/DDBJ whole genome shotgun (WGS) entry which is preliminary data.</text>
</comment>
<reference evidence="4 5" key="1">
    <citation type="submission" date="2023-01" db="EMBL/GenBank/DDBJ databases">
        <title>Analysis of 21 Apiospora genomes using comparative genomics revels a genus with tremendous synthesis potential of carbohydrate active enzymes and secondary metabolites.</title>
        <authorList>
            <person name="Sorensen T."/>
        </authorList>
    </citation>
    <scope>NUCLEOTIDE SEQUENCE [LARGE SCALE GENOMIC DNA]</scope>
    <source>
        <strain evidence="4 5">CBS 135458</strain>
    </source>
</reference>
<proteinExistence type="predicted"/>
<organism evidence="4 5">
    <name type="scientific">Apiospora phragmitis</name>
    <dbReference type="NCBI Taxonomy" id="2905665"/>
    <lineage>
        <taxon>Eukaryota</taxon>
        <taxon>Fungi</taxon>
        <taxon>Dikarya</taxon>
        <taxon>Ascomycota</taxon>
        <taxon>Pezizomycotina</taxon>
        <taxon>Sordariomycetes</taxon>
        <taxon>Xylariomycetidae</taxon>
        <taxon>Amphisphaeriales</taxon>
        <taxon>Apiosporaceae</taxon>
        <taxon>Apiospora</taxon>
    </lineage>
</organism>
<dbReference type="PANTHER" id="PTHR19303:SF74">
    <property type="entry name" value="POGO TRANSPOSABLE ELEMENT WITH KRAB DOMAIN"/>
    <property type="match status" value="1"/>
</dbReference>
<dbReference type="RefSeq" id="XP_066717794.1">
    <property type="nucleotide sequence ID" value="XM_066855627.1"/>
</dbReference>
<accession>A0ABR1VPZ4</accession>
<gene>
    <name evidence="4" type="ORF">PG994_004218</name>
</gene>
<dbReference type="InterPro" id="IPR050863">
    <property type="entry name" value="CenT-Element_Derived"/>
</dbReference>
<evidence type="ECO:0000313" key="5">
    <source>
        <dbReference type="Proteomes" id="UP001480595"/>
    </source>
</evidence>
<protein>
    <submittedName>
        <fullName evidence="4">Transposase</fullName>
    </submittedName>
</protein>
<keyword evidence="5" id="KW-1185">Reference proteome</keyword>
<keyword evidence="1" id="KW-0238">DNA-binding</keyword>
<feature type="compositionally biased region" description="Basic and acidic residues" evidence="2">
    <location>
        <begin position="384"/>
        <end position="398"/>
    </location>
</feature>
<evidence type="ECO:0000313" key="4">
    <source>
        <dbReference type="EMBL" id="KAK8073319.1"/>
    </source>
</evidence>
<evidence type="ECO:0000256" key="1">
    <source>
        <dbReference type="ARBA" id="ARBA00023125"/>
    </source>
</evidence>
<dbReference type="Pfam" id="PF03221">
    <property type="entry name" value="HTH_Tnp_Tc5"/>
    <property type="match status" value="1"/>
</dbReference>
<dbReference type="EMBL" id="JAQQWL010000005">
    <property type="protein sequence ID" value="KAK8073319.1"/>
    <property type="molecule type" value="Genomic_DNA"/>
</dbReference>
<name>A0ABR1VPZ4_9PEZI</name>
<evidence type="ECO:0000259" key="3">
    <source>
        <dbReference type="PROSITE" id="PS51253"/>
    </source>
</evidence>
<dbReference type="Pfam" id="PF03184">
    <property type="entry name" value="DDE_1"/>
    <property type="match status" value="1"/>
</dbReference>
<dbReference type="InterPro" id="IPR006600">
    <property type="entry name" value="HTH_CenpB_DNA-bd_dom"/>
</dbReference>
<dbReference type="GeneID" id="92088690"/>
<dbReference type="Proteomes" id="UP001480595">
    <property type="component" value="Unassembled WGS sequence"/>
</dbReference>